<dbReference type="eggNOG" id="COG2168">
    <property type="taxonomic scope" value="Bacteria"/>
</dbReference>
<dbReference type="Proteomes" id="UP000019113">
    <property type="component" value="Unassembled WGS sequence"/>
</dbReference>
<sequence>MQLHTLNRTPAQSLVYRQVLTAMGADDYLLLIEDAVQGALPQLVGHFEGLRGRLYVQEEDLTARGLLERCDSSVKVVNVDGFVALTEQADKVLSWY</sequence>
<dbReference type="InterPro" id="IPR027396">
    <property type="entry name" value="DsrEFH-like"/>
</dbReference>
<dbReference type="Pfam" id="PF04077">
    <property type="entry name" value="DsrH"/>
    <property type="match status" value="1"/>
</dbReference>
<organism evidence="1 2">
    <name type="scientific">Halomonas huangheensis</name>
    <dbReference type="NCBI Taxonomy" id="1178482"/>
    <lineage>
        <taxon>Bacteria</taxon>
        <taxon>Pseudomonadati</taxon>
        <taxon>Pseudomonadota</taxon>
        <taxon>Gammaproteobacteria</taxon>
        <taxon>Oceanospirillales</taxon>
        <taxon>Halomonadaceae</taxon>
        <taxon>Halomonas</taxon>
    </lineage>
</organism>
<dbReference type="KEGG" id="hhu:AR456_09755"/>
<accession>W1NBQ1</accession>
<dbReference type="RefSeq" id="WP_021817596.1">
    <property type="nucleotide sequence ID" value="NZ_AVBC01000014.1"/>
</dbReference>
<dbReference type="GO" id="GO:0002143">
    <property type="term" value="P:tRNA wobble position uridine thiolation"/>
    <property type="evidence" value="ECO:0007669"/>
    <property type="project" value="InterPro"/>
</dbReference>
<evidence type="ECO:0000313" key="2">
    <source>
        <dbReference type="Proteomes" id="UP000019113"/>
    </source>
</evidence>
<gene>
    <name evidence="1" type="ORF">BJB45_16950</name>
</gene>
<dbReference type="PANTHER" id="PTHR37526:SF1">
    <property type="entry name" value="PROTEIN TUSB"/>
    <property type="match status" value="1"/>
</dbReference>
<protein>
    <recommendedName>
        <fullName evidence="3">Sulfur relay protein TusB/DsrH</fullName>
    </recommendedName>
</protein>
<dbReference type="STRING" id="1178482.AR456_09755"/>
<dbReference type="EMBL" id="AVBC01000014">
    <property type="protein sequence ID" value="ERL52969.1"/>
    <property type="molecule type" value="Genomic_DNA"/>
</dbReference>
<evidence type="ECO:0000313" key="1">
    <source>
        <dbReference type="EMBL" id="ERL52969.1"/>
    </source>
</evidence>
<dbReference type="Gene3D" id="3.40.1260.10">
    <property type="entry name" value="DsrEFH-like"/>
    <property type="match status" value="1"/>
</dbReference>
<dbReference type="InterPro" id="IPR007215">
    <property type="entry name" value="Sulphur_relay_TusB/DsrH"/>
</dbReference>
<dbReference type="PATRIC" id="fig|1178482.3.peg.652"/>
<proteinExistence type="predicted"/>
<reference evidence="1 2" key="1">
    <citation type="submission" date="2013-08" db="EMBL/GenBank/DDBJ databases">
        <title>draft genome of Halomonas huanghegensis, strain BJGMM-B45T.</title>
        <authorList>
            <person name="Miao C."/>
            <person name="Wan Y."/>
            <person name="Jin W."/>
        </authorList>
    </citation>
    <scope>NUCLEOTIDE SEQUENCE [LARGE SCALE GENOMIC DNA]</scope>
    <source>
        <strain evidence="1 2">BJGMM-B45</strain>
    </source>
</reference>
<dbReference type="AlphaFoldDB" id="W1NBQ1"/>
<comment type="caution">
    <text evidence="1">The sequence shown here is derived from an EMBL/GenBank/DDBJ whole genome shotgun (WGS) entry which is preliminary data.</text>
</comment>
<evidence type="ECO:0008006" key="3">
    <source>
        <dbReference type="Google" id="ProtNLM"/>
    </source>
</evidence>
<dbReference type="NCBIfam" id="TIGR03011">
    <property type="entry name" value="sulf_tusB_dsrH"/>
    <property type="match status" value="1"/>
</dbReference>
<dbReference type="GO" id="GO:1990228">
    <property type="term" value="C:sulfurtransferase complex"/>
    <property type="evidence" value="ECO:0007669"/>
    <property type="project" value="TreeGrafter"/>
</dbReference>
<dbReference type="PANTHER" id="PTHR37526">
    <property type="entry name" value="PROTEIN TUSB"/>
    <property type="match status" value="1"/>
</dbReference>
<keyword evidence="2" id="KW-1185">Reference proteome</keyword>
<dbReference type="OrthoDB" id="9795117at2"/>
<dbReference type="SUPFAM" id="SSF75169">
    <property type="entry name" value="DsrEFH-like"/>
    <property type="match status" value="1"/>
</dbReference>
<name>W1NBQ1_9GAMM</name>